<evidence type="ECO:0000313" key="2">
    <source>
        <dbReference type="Proteomes" id="UP000830375"/>
    </source>
</evidence>
<reference evidence="1 2" key="1">
    <citation type="submission" date="2022-01" db="EMBL/GenBank/DDBJ databases">
        <title>A high-quality chromosome-level genome assembly of rohu carp, Labeo rohita.</title>
        <authorList>
            <person name="Arick M.A. II"/>
            <person name="Hsu C.-Y."/>
            <person name="Magbanua Z."/>
            <person name="Pechanova O."/>
            <person name="Grover C."/>
            <person name="Miller E."/>
            <person name="Thrash A."/>
            <person name="Ezzel L."/>
            <person name="Alam S."/>
            <person name="Benzie J."/>
            <person name="Hamilton M."/>
            <person name="Karsi A."/>
            <person name="Lawrence M.L."/>
            <person name="Peterson D.G."/>
        </authorList>
    </citation>
    <scope>NUCLEOTIDE SEQUENCE [LARGE SCALE GENOMIC DNA]</scope>
    <source>
        <strain evidence="2">BAU-BD-2019</strain>
        <tissue evidence="1">Blood</tissue>
    </source>
</reference>
<accession>A0ABQ8LVL6</accession>
<dbReference type="Proteomes" id="UP000830375">
    <property type="component" value="Unassembled WGS sequence"/>
</dbReference>
<evidence type="ECO:0000313" key="1">
    <source>
        <dbReference type="EMBL" id="KAI2653713.1"/>
    </source>
</evidence>
<organism evidence="1 2">
    <name type="scientific">Labeo rohita</name>
    <name type="common">Indian major carp</name>
    <name type="synonym">Cyprinus rohita</name>
    <dbReference type="NCBI Taxonomy" id="84645"/>
    <lineage>
        <taxon>Eukaryota</taxon>
        <taxon>Metazoa</taxon>
        <taxon>Chordata</taxon>
        <taxon>Craniata</taxon>
        <taxon>Vertebrata</taxon>
        <taxon>Euteleostomi</taxon>
        <taxon>Actinopterygii</taxon>
        <taxon>Neopterygii</taxon>
        <taxon>Teleostei</taxon>
        <taxon>Ostariophysi</taxon>
        <taxon>Cypriniformes</taxon>
        <taxon>Cyprinidae</taxon>
        <taxon>Labeoninae</taxon>
        <taxon>Labeonini</taxon>
        <taxon>Labeo</taxon>
    </lineage>
</organism>
<protein>
    <submittedName>
        <fullName evidence="1">CGG triplet repeat-binding protein 1</fullName>
    </submittedName>
</protein>
<gene>
    <name evidence="1" type="ORF">H4Q32_014041</name>
</gene>
<proteinExistence type="predicted"/>
<comment type="caution">
    <text evidence="1">The sequence shown here is derived from an EMBL/GenBank/DDBJ whole genome shotgun (WGS) entry which is preliminary data.</text>
</comment>
<dbReference type="EMBL" id="JACTAM010000018">
    <property type="protein sequence ID" value="KAI2653713.1"/>
    <property type="molecule type" value="Genomic_DNA"/>
</dbReference>
<name>A0ABQ8LVL6_LABRO</name>
<dbReference type="PANTHER" id="PTHR32344">
    <property type="entry name" value="U1-TYPE DOMAIN-CONTAINING PROTEIN"/>
    <property type="match status" value="1"/>
</dbReference>
<dbReference type="PANTHER" id="PTHR32344:SF1">
    <property type="entry name" value="U1-TYPE DOMAIN-CONTAINING PROTEIN"/>
    <property type="match status" value="1"/>
</dbReference>
<dbReference type="InterPro" id="IPR033375">
    <property type="entry name" value="Cggbp1"/>
</dbReference>
<sequence>MLFVLLDRSSLDWIAASSDQGHCSHPDPDCIQVKWSLQVPGSSPAQMVDQHLEMISTALNAESGAGAGASGAIIKHVSKEASATVLAALSLSLLSRYRQSRLIKSVVSSSYLSPPTLVSPSRNSRCCDRANSRKFSQSPRFICGLAISSNHRDSTANSTNQFGPSLHAALFSHRRTSLSDKAGMSANKSHLPTNITAKDRAKQFPNVLHDSGGKLFCTVCNIVVEHKRKSSLDRHFSTAKHARRMSVQEPTRQVTITEAVARKSIASSERNKVNNKTS</sequence>
<keyword evidence="2" id="KW-1185">Reference proteome</keyword>